<keyword evidence="2 7" id="KW-0812">Transmembrane</keyword>
<dbReference type="OrthoDB" id="1877293at2759"/>
<comment type="similarity">
    <text evidence="6">Belongs to the DESIGUAL family.</text>
</comment>
<evidence type="ECO:0000313" key="9">
    <source>
        <dbReference type="Proteomes" id="UP001152484"/>
    </source>
</evidence>
<evidence type="ECO:0000256" key="7">
    <source>
        <dbReference type="SAM" id="Phobius"/>
    </source>
</evidence>
<keyword evidence="3" id="KW-0732">Signal</keyword>
<proteinExistence type="inferred from homology"/>
<dbReference type="EMBL" id="CAMAPE010000013">
    <property type="protein sequence ID" value="CAH9080619.1"/>
    <property type="molecule type" value="Genomic_DNA"/>
</dbReference>
<comment type="subcellular location">
    <subcellularLocation>
        <location evidence="1">Endomembrane system</location>
        <topology evidence="1">Multi-pass membrane protein</topology>
    </subcellularLocation>
</comment>
<dbReference type="Pfam" id="PF06749">
    <property type="entry name" value="DUF1218"/>
    <property type="match status" value="1"/>
</dbReference>
<evidence type="ECO:0000256" key="6">
    <source>
        <dbReference type="ARBA" id="ARBA00029467"/>
    </source>
</evidence>
<organism evidence="8 9">
    <name type="scientific">Cuscuta europaea</name>
    <name type="common">European dodder</name>
    <dbReference type="NCBI Taxonomy" id="41803"/>
    <lineage>
        <taxon>Eukaryota</taxon>
        <taxon>Viridiplantae</taxon>
        <taxon>Streptophyta</taxon>
        <taxon>Embryophyta</taxon>
        <taxon>Tracheophyta</taxon>
        <taxon>Spermatophyta</taxon>
        <taxon>Magnoliopsida</taxon>
        <taxon>eudicotyledons</taxon>
        <taxon>Gunneridae</taxon>
        <taxon>Pentapetalae</taxon>
        <taxon>asterids</taxon>
        <taxon>lamiids</taxon>
        <taxon>Solanales</taxon>
        <taxon>Convolvulaceae</taxon>
        <taxon>Cuscuteae</taxon>
        <taxon>Cuscuta</taxon>
        <taxon>Cuscuta subgen. Cuscuta</taxon>
    </lineage>
</organism>
<evidence type="ECO:0000256" key="5">
    <source>
        <dbReference type="ARBA" id="ARBA00023136"/>
    </source>
</evidence>
<dbReference type="GO" id="GO:0012505">
    <property type="term" value="C:endomembrane system"/>
    <property type="evidence" value="ECO:0007669"/>
    <property type="project" value="UniProtKB-SubCell"/>
</dbReference>
<feature type="transmembrane region" description="Helical" evidence="7">
    <location>
        <begin position="138"/>
        <end position="161"/>
    </location>
</feature>
<gene>
    <name evidence="8" type="ORF">CEURO_LOCUS7578</name>
</gene>
<evidence type="ECO:0000256" key="4">
    <source>
        <dbReference type="ARBA" id="ARBA00022989"/>
    </source>
</evidence>
<feature type="transmembrane region" description="Helical" evidence="7">
    <location>
        <begin position="91"/>
        <end position="118"/>
    </location>
</feature>
<evidence type="ECO:0000313" key="8">
    <source>
        <dbReference type="EMBL" id="CAH9080619.1"/>
    </source>
</evidence>
<dbReference type="InterPro" id="IPR052222">
    <property type="entry name" value="DESIGUAL"/>
</dbReference>
<protein>
    <submittedName>
        <fullName evidence="8">Uncharacterized protein</fullName>
    </submittedName>
</protein>
<evidence type="ECO:0000256" key="2">
    <source>
        <dbReference type="ARBA" id="ARBA00022692"/>
    </source>
</evidence>
<reference evidence="8" key="1">
    <citation type="submission" date="2022-07" db="EMBL/GenBank/DDBJ databases">
        <authorList>
            <person name="Macas J."/>
            <person name="Novak P."/>
            <person name="Neumann P."/>
        </authorList>
    </citation>
    <scope>NUCLEOTIDE SEQUENCE</scope>
</reference>
<keyword evidence="4 7" id="KW-1133">Transmembrane helix</keyword>
<keyword evidence="5 7" id="KW-0472">Membrane</keyword>
<accession>A0A9P1E5J8</accession>
<feature type="transmembrane region" description="Helical" evidence="7">
    <location>
        <begin position="12"/>
        <end position="33"/>
    </location>
</feature>
<dbReference type="AlphaFoldDB" id="A0A9P1E5J8"/>
<comment type="caution">
    <text evidence="8">The sequence shown here is derived from an EMBL/GenBank/DDBJ whole genome shotgun (WGS) entry which is preliminary data.</text>
</comment>
<keyword evidence="9" id="KW-1185">Reference proteome</keyword>
<dbReference type="InterPro" id="IPR009606">
    <property type="entry name" value="DEAL/Modifying_wall_lignin1/2"/>
</dbReference>
<dbReference type="Proteomes" id="UP001152484">
    <property type="component" value="Unassembled WGS sequence"/>
</dbReference>
<evidence type="ECO:0000256" key="1">
    <source>
        <dbReference type="ARBA" id="ARBA00004127"/>
    </source>
</evidence>
<dbReference type="PANTHER" id="PTHR31769">
    <property type="entry name" value="OS07G0462200 PROTEIN-RELATED"/>
    <property type="match status" value="1"/>
</dbReference>
<feature type="transmembrane region" description="Helical" evidence="7">
    <location>
        <begin position="53"/>
        <end position="79"/>
    </location>
</feature>
<evidence type="ECO:0000256" key="3">
    <source>
        <dbReference type="ARBA" id="ARBA00022729"/>
    </source>
</evidence>
<sequence length="185" mass="20094">MGEKHHRFISPVIVSIVVTLGLVSFTLCIAAEFKKSKKEDLRLAGELCYLPRSLACGLAIAALACFTGAQVIGSLLVVGRRFMSGERHKPMVVIFSLVLSWISYGVGLVFLCTSTSMSRSQQLGEGWLDGECYLVKNGVFTSCAILILFTLGSTLGSAIVITTKEQQQHEVEQLGKKVHAQEISK</sequence>
<name>A0A9P1E5J8_CUSEU</name>